<dbReference type="FunFam" id="3.40.309.10:FF:000012">
    <property type="entry name" value="Betaine aldehyde dehydrogenase"/>
    <property type="match status" value="1"/>
</dbReference>
<gene>
    <name evidence="6" type="ORF">A5742_04900</name>
</gene>
<dbReference type="InterPro" id="IPR029510">
    <property type="entry name" value="Ald_DH_CS_GLU"/>
</dbReference>
<evidence type="ECO:0000313" key="7">
    <source>
        <dbReference type="Proteomes" id="UP000187001"/>
    </source>
</evidence>
<dbReference type="EMBL" id="MBER01000116">
    <property type="protein sequence ID" value="OMC39557.1"/>
    <property type="molecule type" value="Genomic_DNA"/>
</dbReference>
<dbReference type="CDD" id="cd07139">
    <property type="entry name" value="ALDH_AldA-Rv0768"/>
    <property type="match status" value="1"/>
</dbReference>
<reference evidence="6 7" key="1">
    <citation type="submission" date="2016-07" db="EMBL/GenBank/DDBJ databases">
        <authorList>
            <person name="Sutton G."/>
            <person name="Brinkac L."/>
            <person name="Sanka R."/>
            <person name="Adams M."/>
            <person name="Lau E."/>
            <person name="Kumar A."/>
            <person name="Macaden R."/>
        </authorList>
    </citation>
    <scope>NUCLEOTIDE SEQUENCE [LARGE SCALE GENOMIC DNA]</scope>
    <source>
        <strain evidence="6 7">GA-0871</strain>
    </source>
</reference>
<accession>A0ABD6QJM1</accession>
<comment type="similarity">
    <text evidence="1 4">Belongs to the aldehyde dehydrogenase family.</text>
</comment>
<protein>
    <submittedName>
        <fullName evidence="6">Aldehyde dehydrogenase</fullName>
    </submittedName>
</protein>
<evidence type="ECO:0000259" key="5">
    <source>
        <dbReference type="Pfam" id="PF00171"/>
    </source>
</evidence>
<sequence>MTTIDFLTERDEFFIGGDWVTPTTNNRIQIISPSTEEIAGTVPEAREADVDTAVAAARRAFDDSTGWSSWTPAQRAATLRRIADCIAADSQTIARSVSYQNGMPISFALAAEAVAPAIFFRYFADLAENTPTEDRRAGLFGNTTVVTRRPVGVVVCIVPWNVPQAITARQIAPALAAGCSVVLKPAPETVLDAYLLAEAATRGGLPPGVLNVVPAGREVGVYLVSHPGIDQVSFTGSSAAGREVGEACGRLLRPVTLELGGKSAAVVLEDADLGNRMESFFAATLANTGQICHANTRILVSRKQYGETLDMITELARSLVVGPQLEPATQIGPLVAARQRERVEHYIQKGRADGARITVGGGRPRGLDKGWYIEPTIFADVDNTSTIAQEEIFGPVLCVIPYDDEDDAVRIANDSDFGLGGSVWSSDTEHAASVARRIESGTVGINGYAADPVAPFGGVKFSGLGRSMGPEGYASHHTLKSIYLDR</sequence>
<evidence type="ECO:0000256" key="1">
    <source>
        <dbReference type="ARBA" id="ARBA00009986"/>
    </source>
</evidence>
<dbReference type="InterPro" id="IPR016163">
    <property type="entry name" value="Ald_DH_C"/>
</dbReference>
<dbReference type="SUPFAM" id="SSF53720">
    <property type="entry name" value="ALDH-like"/>
    <property type="match status" value="1"/>
</dbReference>
<dbReference type="PROSITE" id="PS00687">
    <property type="entry name" value="ALDEHYDE_DEHYDR_GLU"/>
    <property type="match status" value="1"/>
</dbReference>
<dbReference type="InterPro" id="IPR015590">
    <property type="entry name" value="Aldehyde_DH_dom"/>
</dbReference>
<dbReference type="InterPro" id="IPR016161">
    <property type="entry name" value="Ald_DH/histidinol_DH"/>
</dbReference>
<name>A0ABD6QJM1_MYCFO</name>
<comment type="caution">
    <text evidence="6">The sequence shown here is derived from an EMBL/GenBank/DDBJ whole genome shotgun (WGS) entry which is preliminary data.</text>
</comment>
<feature type="domain" description="Aldehyde dehydrogenase" evidence="5">
    <location>
        <begin position="19"/>
        <end position="481"/>
    </location>
</feature>
<keyword evidence="2 4" id="KW-0560">Oxidoreductase</keyword>
<evidence type="ECO:0000256" key="2">
    <source>
        <dbReference type="ARBA" id="ARBA00023002"/>
    </source>
</evidence>
<evidence type="ECO:0000256" key="4">
    <source>
        <dbReference type="RuleBase" id="RU003345"/>
    </source>
</evidence>
<dbReference type="Proteomes" id="UP000187001">
    <property type="component" value="Unassembled WGS sequence"/>
</dbReference>
<dbReference type="Gene3D" id="3.40.605.10">
    <property type="entry name" value="Aldehyde Dehydrogenase, Chain A, domain 1"/>
    <property type="match status" value="1"/>
</dbReference>
<dbReference type="GO" id="GO:0016491">
    <property type="term" value="F:oxidoreductase activity"/>
    <property type="evidence" value="ECO:0007669"/>
    <property type="project" value="UniProtKB-KW"/>
</dbReference>
<dbReference type="Gene3D" id="3.40.309.10">
    <property type="entry name" value="Aldehyde Dehydrogenase, Chain A, domain 2"/>
    <property type="match status" value="1"/>
</dbReference>
<dbReference type="PANTHER" id="PTHR42804:SF1">
    <property type="entry name" value="ALDEHYDE DEHYDROGENASE-RELATED"/>
    <property type="match status" value="1"/>
</dbReference>
<proteinExistence type="inferred from homology"/>
<dbReference type="InterPro" id="IPR016162">
    <property type="entry name" value="Ald_DH_N"/>
</dbReference>
<dbReference type="FunFam" id="3.40.605.10:FF:000007">
    <property type="entry name" value="NAD/NADP-dependent betaine aldehyde dehydrogenase"/>
    <property type="match status" value="1"/>
</dbReference>
<dbReference type="AlphaFoldDB" id="A0ABD6QJM1"/>
<dbReference type="PANTHER" id="PTHR42804">
    <property type="entry name" value="ALDEHYDE DEHYDROGENASE"/>
    <property type="match status" value="1"/>
</dbReference>
<dbReference type="Pfam" id="PF00171">
    <property type="entry name" value="Aldedh"/>
    <property type="match status" value="1"/>
</dbReference>
<dbReference type="RefSeq" id="WP_076206541.1">
    <property type="nucleotide sequence ID" value="NZ_MBER01000116.1"/>
</dbReference>
<feature type="active site" evidence="3">
    <location>
        <position position="258"/>
    </location>
</feature>
<evidence type="ECO:0000256" key="3">
    <source>
        <dbReference type="PROSITE-ProRule" id="PRU10007"/>
    </source>
</evidence>
<organism evidence="6 7">
    <name type="scientific">Mycolicibacterium fortuitum</name>
    <name type="common">Mycobacterium fortuitum</name>
    <dbReference type="NCBI Taxonomy" id="1766"/>
    <lineage>
        <taxon>Bacteria</taxon>
        <taxon>Bacillati</taxon>
        <taxon>Actinomycetota</taxon>
        <taxon>Actinomycetes</taxon>
        <taxon>Mycobacteriales</taxon>
        <taxon>Mycobacteriaceae</taxon>
        <taxon>Mycolicibacterium</taxon>
    </lineage>
</organism>
<evidence type="ECO:0000313" key="6">
    <source>
        <dbReference type="EMBL" id="OMC39557.1"/>
    </source>
</evidence>